<dbReference type="SMART" id="SM00636">
    <property type="entry name" value="Glyco_18"/>
    <property type="match status" value="1"/>
</dbReference>
<keyword evidence="6" id="KW-0147">Chitin-binding</keyword>
<dbReference type="EC" id="3.2.1.14" evidence="4"/>
<dbReference type="InterPro" id="IPR017853">
    <property type="entry name" value="GH"/>
</dbReference>
<evidence type="ECO:0000256" key="7">
    <source>
        <dbReference type="ARBA" id="ARBA00022801"/>
    </source>
</evidence>
<comment type="similarity">
    <text evidence="3">Belongs to the glycosyl hydrolase 18 family. Chitinase class V subfamily.</text>
</comment>
<evidence type="ECO:0000256" key="8">
    <source>
        <dbReference type="ARBA" id="ARBA00023024"/>
    </source>
</evidence>
<dbReference type="Gene3D" id="3.10.50.10">
    <property type="match status" value="1"/>
</dbReference>
<evidence type="ECO:0000256" key="3">
    <source>
        <dbReference type="ARBA" id="ARBA00008682"/>
    </source>
</evidence>
<keyword evidence="14" id="KW-0812">Transmembrane</keyword>
<keyword evidence="14" id="KW-0472">Membrane</keyword>
<name>A0A7S9PX47_EPIFF</name>
<dbReference type="OrthoDB" id="4934367at2759"/>
<dbReference type="GO" id="GO:0006032">
    <property type="term" value="P:chitin catabolic process"/>
    <property type="evidence" value="ECO:0007669"/>
    <property type="project" value="UniProtKB-KW"/>
</dbReference>
<evidence type="ECO:0000256" key="5">
    <source>
        <dbReference type="ARBA" id="ARBA00022525"/>
    </source>
</evidence>
<keyword evidence="11 13" id="KW-0326">Glycosidase</keyword>
<evidence type="ECO:0000313" key="17">
    <source>
        <dbReference type="Proteomes" id="UP000594364"/>
    </source>
</evidence>
<dbReference type="AlphaFoldDB" id="A0A7S9PX47"/>
<dbReference type="InterPro" id="IPR029070">
    <property type="entry name" value="Chitinase_insertion_sf"/>
</dbReference>
<comment type="catalytic activity">
    <reaction evidence="1">
        <text>Random endo-hydrolysis of N-acetyl-beta-D-glucosaminide (1-&gt;4)-beta-linkages in chitin and chitodextrins.</text>
        <dbReference type="EC" id="3.2.1.14"/>
    </reaction>
</comment>
<dbReference type="GO" id="GO:0005576">
    <property type="term" value="C:extracellular region"/>
    <property type="evidence" value="ECO:0007669"/>
    <property type="project" value="UniProtKB-SubCell"/>
</dbReference>
<evidence type="ECO:0000256" key="2">
    <source>
        <dbReference type="ARBA" id="ARBA00004613"/>
    </source>
</evidence>
<dbReference type="PANTHER" id="PTHR47700:SF2">
    <property type="entry name" value="CHITINASE"/>
    <property type="match status" value="1"/>
</dbReference>
<keyword evidence="7 13" id="KW-0378">Hydrolase</keyword>
<evidence type="ECO:0000256" key="12">
    <source>
        <dbReference type="ARBA" id="ARBA00023326"/>
    </source>
</evidence>
<evidence type="ECO:0000256" key="1">
    <source>
        <dbReference type="ARBA" id="ARBA00000822"/>
    </source>
</evidence>
<evidence type="ECO:0000256" key="6">
    <source>
        <dbReference type="ARBA" id="ARBA00022669"/>
    </source>
</evidence>
<sequence length="798" mass="89809">MITGAAPEGGFKKIGYFEAWNYARSCLQMNVLRIDSSYTHVHFSFAEIDNNFNVVIPERMKDQWDAFISNKTPFKKILAFGGWAFSTEAGTAHVLPQAVSDANRDLFARRVVQFAVENKLDGLNFDWEYPGATDINNVPGSEEDGPNYLKFLANVRKRLPRDKSLSIAAPASFWYLKAFPIRNIARVVDYIVYMTYDFMATKHFKVADNHSNYIRPMGQTINALTMITKAGVPSAKIIVGVSSYGRSFRMESPGCTGPDCRYLGTRQESKAKKGRCTDTAGYIANAELREIIDENKYIKKWYDSETDTDYLVYDDVEWVAYMNEGTKMGRSVWYELSHFGGTSDWAVDLQYFLIRPTDPEPWGNFDSPIDVEQAPPCCYARFNSLEELDKAEFDKCCGPQYILATLGKMMDEAVNEYNNILKGDYDKYFGLYANHVAGSAHRALRSFLTEKGNKYFNCKVVEEVTCCRGCEYKHGKGSSQCKYCEYEMCAHSTPWGVESKWMNVSQPCPNDMSKRGLEPEAGYDAQTVFWDLLGDYADKFWTDVSNELGVPTEKFHITPERRVDTSWTDRKCDRDGVWSKPSCHRNGYWFHAPEIRDFHESDVYNPKTVVKSAIDAVSHMGNDLEVMSLEISLARFEGRGKDLVDAVSVPVLMMQEALKAMKKVAEFGKDIEEKDKKMLALNFLMALFFFLPAVGNAVASVGLATLGRFLATLGELGNIGQGIYDIVDDPKSAPLAIFGIILGAGALKDIAKVRKAADLQRGMSSQMIKSMGGDVEARLNIIKRRGDTGQKQDNLCLV</sequence>
<proteinExistence type="inferred from homology"/>
<dbReference type="Gene3D" id="3.20.20.80">
    <property type="entry name" value="Glycosidases"/>
    <property type="match status" value="1"/>
</dbReference>
<dbReference type="PANTHER" id="PTHR47700">
    <property type="entry name" value="V CHITINASE, PUTATIVE (AFU_ORTHOLOGUE AFUA_6G13720)-RELATED"/>
    <property type="match status" value="1"/>
</dbReference>
<feature type="transmembrane region" description="Helical" evidence="14">
    <location>
        <begin position="679"/>
        <end position="706"/>
    </location>
</feature>
<evidence type="ECO:0000313" key="16">
    <source>
        <dbReference type="EMBL" id="QPH06483.1"/>
    </source>
</evidence>
<evidence type="ECO:0000259" key="15">
    <source>
        <dbReference type="PROSITE" id="PS51910"/>
    </source>
</evidence>
<dbReference type="SUPFAM" id="SSF51445">
    <property type="entry name" value="(Trans)glycosidases"/>
    <property type="match status" value="1"/>
</dbReference>
<comment type="subcellular location">
    <subcellularLocation>
        <location evidence="2">Secreted</location>
    </subcellularLocation>
</comment>
<keyword evidence="14" id="KW-1133">Transmembrane helix</keyword>
<dbReference type="InterPro" id="IPR001579">
    <property type="entry name" value="Glyco_hydro_18_chit_AS"/>
</dbReference>
<keyword evidence="9" id="KW-0843">Virulence</keyword>
<keyword evidence="12" id="KW-0624">Polysaccharide degradation</keyword>
<keyword evidence="10" id="KW-0119">Carbohydrate metabolism</keyword>
<dbReference type="PROSITE" id="PS01095">
    <property type="entry name" value="GH18_1"/>
    <property type="match status" value="1"/>
</dbReference>
<organism evidence="16 17">
    <name type="scientific">Epichloe festucae (strain Fl1)</name>
    <dbReference type="NCBI Taxonomy" id="877507"/>
    <lineage>
        <taxon>Eukaryota</taxon>
        <taxon>Fungi</taxon>
        <taxon>Dikarya</taxon>
        <taxon>Ascomycota</taxon>
        <taxon>Pezizomycotina</taxon>
        <taxon>Sordariomycetes</taxon>
        <taxon>Hypocreomycetidae</taxon>
        <taxon>Hypocreales</taxon>
        <taxon>Clavicipitaceae</taxon>
        <taxon>Epichloe</taxon>
    </lineage>
</organism>
<dbReference type="InterPro" id="IPR001223">
    <property type="entry name" value="Glyco_hydro18_cat"/>
</dbReference>
<dbReference type="InterPro" id="IPR053214">
    <property type="entry name" value="LysM12-like"/>
</dbReference>
<dbReference type="GO" id="GO:0000272">
    <property type="term" value="P:polysaccharide catabolic process"/>
    <property type="evidence" value="ECO:0007669"/>
    <property type="project" value="UniProtKB-KW"/>
</dbReference>
<protein>
    <recommendedName>
        <fullName evidence="4">chitinase</fullName>
        <ecNumber evidence="4">3.2.1.14</ecNumber>
    </recommendedName>
</protein>
<evidence type="ECO:0000256" key="13">
    <source>
        <dbReference type="RuleBase" id="RU000489"/>
    </source>
</evidence>
<reference evidence="16 17" key="1">
    <citation type="journal article" date="2018" name="PLoS Genet.">
        <title>Repeat elements organise 3D genome structure and mediate transcription in the filamentous fungus Epichloe festucae.</title>
        <authorList>
            <person name="Winter D.J."/>
            <person name="Ganley A.R.D."/>
            <person name="Young C.A."/>
            <person name="Liachko I."/>
            <person name="Schardl C.L."/>
            <person name="Dupont P.Y."/>
            <person name="Berry D."/>
            <person name="Ram A."/>
            <person name="Scott B."/>
            <person name="Cox M.P."/>
        </authorList>
    </citation>
    <scope>NUCLEOTIDE SEQUENCE [LARGE SCALE GENOMIC DNA]</scope>
    <source>
        <strain evidence="16 17">Fl1</strain>
    </source>
</reference>
<feature type="domain" description="GH18" evidence="15">
    <location>
        <begin position="11"/>
        <end position="364"/>
    </location>
</feature>
<evidence type="ECO:0000256" key="9">
    <source>
        <dbReference type="ARBA" id="ARBA00023026"/>
    </source>
</evidence>
<evidence type="ECO:0000256" key="14">
    <source>
        <dbReference type="SAM" id="Phobius"/>
    </source>
</evidence>
<evidence type="ECO:0000256" key="4">
    <source>
        <dbReference type="ARBA" id="ARBA00012729"/>
    </source>
</evidence>
<keyword evidence="8" id="KW-0146">Chitin degradation</keyword>
<gene>
    <name evidence="16" type="ORF">C2857_004988</name>
</gene>
<keyword evidence="17" id="KW-1185">Reference proteome</keyword>
<dbReference type="SUPFAM" id="SSF54556">
    <property type="entry name" value="Chitinase insertion domain"/>
    <property type="match status" value="1"/>
</dbReference>
<evidence type="ECO:0000256" key="10">
    <source>
        <dbReference type="ARBA" id="ARBA00023277"/>
    </source>
</evidence>
<dbReference type="InterPro" id="IPR011583">
    <property type="entry name" value="Chitinase_II/V-like_cat"/>
</dbReference>
<accession>A0A7S9PX47</accession>
<dbReference type="Pfam" id="PF00704">
    <property type="entry name" value="Glyco_hydro_18"/>
    <property type="match status" value="1"/>
</dbReference>
<dbReference type="GO" id="GO:0008061">
    <property type="term" value="F:chitin binding"/>
    <property type="evidence" value="ECO:0007669"/>
    <property type="project" value="UniProtKB-KW"/>
</dbReference>
<dbReference type="EMBL" id="CP031388">
    <property type="protein sequence ID" value="QPH06483.1"/>
    <property type="molecule type" value="Genomic_DNA"/>
</dbReference>
<dbReference type="GO" id="GO:0008843">
    <property type="term" value="F:endochitinase activity"/>
    <property type="evidence" value="ECO:0007669"/>
    <property type="project" value="UniProtKB-EC"/>
</dbReference>
<dbReference type="PROSITE" id="PS51910">
    <property type="entry name" value="GH18_2"/>
    <property type="match status" value="1"/>
</dbReference>
<keyword evidence="5" id="KW-0964">Secreted</keyword>
<dbReference type="Proteomes" id="UP000594364">
    <property type="component" value="Chromosome 4"/>
</dbReference>
<evidence type="ECO:0000256" key="11">
    <source>
        <dbReference type="ARBA" id="ARBA00023295"/>
    </source>
</evidence>